<sequence>MTRGTGEALRGYRRAVLRRPAALALALPLLLSGALHAPAGADPAPSSRQRATPQVALASWNTYADLKSGQRKGLKMGRGQVSLKTPKPRTVAGRSYEAGTWTSPWATPGFGATALIPTWEATTPGKTLVRVEVRARAADGTTGTWDTVADWSRTGRPVPRTTYSGQADDLGRVSVDTWFATTAVTSWQVRVTLMRPKGSSLGVSLERVGAVASADASTPRPTSKPGPGVGTVLPVPTYSQMVHSGHYPQWGSGGEAWCSPTSTAMVLGYYGISPTPTGIAAGHVDPVVDHTAKMVFDHGYDGTGNWAFNTAYAATLVAGDSYVTRMRDLREAEDYIAAGVPLIVSVAFGRNQLTGAPISASNGHLLVVVGFEADGDVVVNDPAGATNAEVRRVYDRAEFERIWIAASGGTAYVIRNS</sequence>
<dbReference type="EMBL" id="FOKC01000004">
    <property type="protein sequence ID" value="SFB16335.1"/>
    <property type="molecule type" value="Genomic_DNA"/>
</dbReference>
<accession>A0A1I0YSH2</accession>
<name>A0A1I0YSH2_9ACTN</name>
<dbReference type="STRING" id="748909.SAMN05192575_104198"/>
<dbReference type="CDD" id="cd02549">
    <property type="entry name" value="Peptidase_C39A"/>
    <property type="match status" value="1"/>
</dbReference>
<feature type="signal peptide" evidence="1">
    <location>
        <begin position="1"/>
        <end position="37"/>
    </location>
</feature>
<organism evidence="3 4">
    <name type="scientific">Nocardioides alpinus</name>
    <dbReference type="NCBI Taxonomy" id="748909"/>
    <lineage>
        <taxon>Bacteria</taxon>
        <taxon>Bacillati</taxon>
        <taxon>Actinomycetota</taxon>
        <taxon>Actinomycetes</taxon>
        <taxon>Propionibacteriales</taxon>
        <taxon>Nocardioidaceae</taxon>
        <taxon>Nocardioides</taxon>
    </lineage>
</organism>
<evidence type="ECO:0000256" key="1">
    <source>
        <dbReference type="SAM" id="SignalP"/>
    </source>
</evidence>
<keyword evidence="1" id="KW-0732">Signal</keyword>
<dbReference type="Gene3D" id="3.90.70.10">
    <property type="entry name" value="Cysteine proteinases"/>
    <property type="match status" value="1"/>
</dbReference>
<dbReference type="InterPro" id="IPR039564">
    <property type="entry name" value="Peptidase_C39-like"/>
</dbReference>
<evidence type="ECO:0000313" key="3">
    <source>
        <dbReference type="EMBL" id="SFB16335.1"/>
    </source>
</evidence>
<dbReference type="InterPro" id="IPR039563">
    <property type="entry name" value="Peptidase_C39_single_dom"/>
</dbReference>
<reference evidence="3" key="1">
    <citation type="submission" date="2016-10" db="EMBL/GenBank/DDBJ databases">
        <authorList>
            <person name="de Groot N.N."/>
        </authorList>
    </citation>
    <scope>NUCLEOTIDE SEQUENCE [LARGE SCALE GENOMIC DNA]</scope>
    <source>
        <strain evidence="3">CGMCC 1.10697</strain>
    </source>
</reference>
<evidence type="ECO:0000259" key="2">
    <source>
        <dbReference type="Pfam" id="PF13529"/>
    </source>
</evidence>
<feature type="domain" description="Peptidase C39-like" evidence="2">
    <location>
        <begin position="234"/>
        <end position="383"/>
    </location>
</feature>
<dbReference type="Pfam" id="PF13529">
    <property type="entry name" value="Peptidase_C39_2"/>
    <property type="match status" value="1"/>
</dbReference>
<evidence type="ECO:0000313" key="4">
    <source>
        <dbReference type="Proteomes" id="UP000199113"/>
    </source>
</evidence>
<dbReference type="AlphaFoldDB" id="A0A1I0YSH2"/>
<dbReference type="Proteomes" id="UP000199113">
    <property type="component" value="Unassembled WGS sequence"/>
</dbReference>
<feature type="chain" id="PRO_5038752142" evidence="1">
    <location>
        <begin position="38"/>
        <end position="417"/>
    </location>
</feature>
<gene>
    <name evidence="3" type="ORF">SAMN05192575_104198</name>
</gene>
<proteinExistence type="predicted"/>
<protein>
    <submittedName>
        <fullName evidence="3">Peptidase_C39 like family protein</fullName>
    </submittedName>
</protein>